<evidence type="ECO:0000259" key="4">
    <source>
        <dbReference type="PROSITE" id="PS50156"/>
    </source>
</evidence>
<proteinExistence type="inferred from homology"/>
<feature type="region of interest" description="Disordered" evidence="2">
    <location>
        <begin position="822"/>
        <end position="855"/>
    </location>
</feature>
<sequence length="855" mass="92633">MEAKSEARDLWVDQVSQVMKDLEWTEEYFTSGGGGEPCRLLITAKSGSILDKDNLMATLQVVQDVKAMVADNGKTWDDVCLRVGSGCFLSGLPRYFGSTVNQSLSQDDILNSINAQTFPDGGDAFPDDSMGGMVRNNGRIVGAKAVRVDWVLRAEQDWEDAWAQALINKFVESSMLKQSYDLVEVFVQVPSSGDDELNRTVRADIPLFALAFVLMSVFCALFLGKPWSSTQSRRLLGCMEFFLVLMGIVAGFGVAMLLGKPFTVLTQILPFILVGIGIDDAFVIAGAFDATDTSLSIPVRVENAMQRVGVSITLTKVTSLVSFLLGATCAFPSVQWFCMFASTSVFFIWLLHCSAFCAMLALDAKRASRDPPGLDPFACISARASCMPGPGDRDATKSPLAQILVSMVRVLVRTPALGLVTVILFLAVAGISIWQASSGLGTDFNIIDLTPDSSYLRDFYVQERLHFGGLSTGGLALPTSYVIMDQNFSSVEVQRMLEEVGAEMLALSNVNSERGLRSWHTIFSHWAWTNRGSLPSLPLDAFEPAPGGLNRSSCAAGLPTGVTACVSHFVTGPHFELALLDFLNDGMSSGFRDDVVWRDQAVKAVRLRATHVDTVNSRQQVAVLEEAEALTAKWQPRAAGSFMSAQAYIFFDQYRIIVEQMTTSIGLCLLAVTVISALVLAHPLSVLIVFVVLALVFTDLMGNIVLWGLDLNSISMINLIMAVGLVVDYSMHMAHNFSLQSSTLSRARRAELAMEEIGPAIFLGVSTTFLAIVPLAFSSSQAFRVFFKMFFGIVVAGGLHGLVFLPVCLAVMGPSVTQAAADPRISNLEDGKEGNEATEPDSSAPKVLESKPQEQ</sequence>
<dbReference type="Pfam" id="PF12349">
    <property type="entry name" value="Sterol-sensing"/>
    <property type="match status" value="1"/>
</dbReference>
<keyword evidence="6" id="KW-1185">Reference proteome</keyword>
<feature type="transmembrane region" description="Helical" evidence="3">
    <location>
        <begin position="661"/>
        <end position="681"/>
    </location>
</feature>
<evidence type="ECO:0000256" key="3">
    <source>
        <dbReference type="SAM" id="Phobius"/>
    </source>
</evidence>
<dbReference type="EMBL" id="CAUJNA010003497">
    <property type="protein sequence ID" value="CAJ1403474.1"/>
    <property type="molecule type" value="Genomic_DNA"/>
</dbReference>
<evidence type="ECO:0000313" key="6">
    <source>
        <dbReference type="Proteomes" id="UP001178507"/>
    </source>
</evidence>
<comment type="similarity">
    <text evidence="1">Belongs to the patched family.</text>
</comment>
<organism evidence="5 6">
    <name type="scientific">Effrenium voratum</name>
    <dbReference type="NCBI Taxonomy" id="2562239"/>
    <lineage>
        <taxon>Eukaryota</taxon>
        <taxon>Sar</taxon>
        <taxon>Alveolata</taxon>
        <taxon>Dinophyceae</taxon>
        <taxon>Suessiales</taxon>
        <taxon>Symbiodiniaceae</taxon>
        <taxon>Effrenium</taxon>
    </lineage>
</organism>
<evidence type="ECO:0000313" key="5">
    <source>
        <dbReference type="EMBL" id="CAJ1403474.1"/>
    </source>
</evidence>
<dbReference type="GO" id="GO:0016020">
    <property type="term" value="C:membrane"/>
    <property type="evidence" value="ECO:0007669"/>
    <property type="project" value="TreeGrafter"/>
</dbReference>
<feature type="transmembrane region" description="Helical" evidence="3">
    <location>
        <begin position="308"/>
        <end position="328"/>
    </location>
</feature>
<reference evidence="5" key="1">
    <citation type="submission" date="2023-08" db="EMBL/GenBank/DDBJ databases">
        <authorList>
            <person name="Chen Y."/>
            <person name="Shah S."/>
            <person name="Dougan E. K."/>
            <person name="Thang M."/>
            <person name="Chan C."/>
        </authorList>
    </citation>
    <scope>NUCLEOTIDE SEQUENCE</scope>
</reference>
<feature type="transmembrane region" description="Helical" evidence="3">
    <location>
        <begin position="334"/>
        <end position="362"/>
    </location>
</feature>
<dbReference type="InterPro" id="IPR000731">
    <property type="entry name" value="SSD"/>
</dbReference>
<dbReference type="InterPro" id="IPR053958">
    <property type="entry name" value="HMGCR/SNAP/NPC1-like_SSD"/>
</dbReference>
<protein>
    <recommendedName>
        <fullName evidence="4">SSD domain-containing protein</fullName>
    </recommendedName>
</protein>
<name>A0AA36NEP2_9DINO</name>
<accession>A0AA36NEP2</accession>
<feature type="transmembrane region" description="Helical" evidence="3">
    <location>
        <begin position="687"/>
        <end position="709"/>
    </location>
</feature>
<feature type="transmembrane region" description="Helical" evidence="3">
    <location>
        <begin position="416"/>
        <end position="434"/>
    </location>
</feature>
<keyword evidence="3" id="KW-1133">Transmembrane helix</keyword>
<dbReference type="Proteomes" id="UP001178507">
    <property type="component" value="Unassembled WGS sequence"/>
</dbReference>
<dbReference type="InterPro" id="IPR051697">
    <property type="entry name" value="Patched_domain-protein"/>
</dbReference>
<keyword evidence="3" id="KW-0472">Membrane</keyword>
<dbReference type="Gene3D" id="1.20.1640.10">
    <property type="entry name" value="Multidrug efflux transporter AcrB transmembrane domain"/>
    <property type="match status" value="2"/>
</dbReference>
<feature type="transmembrane region" description="Helical" evidence="3">
    <location>
        <begin position="264"/>
        <end position="288"/>
    </location>
</feature>
<feature type="transmembrane region" description="Helical" evidence="3">
    <location>
        <begin position="235"/>
        <end position="258"/>
    </location>
</feature>
<dbReference type="PANTHER" id="PTHR10796">
    <property type="entry name" value="PATCHED-RELATED"/>
    <property type="match status" value="1"/>
</dbReference>
<dbReference type="SUPFAM" id="SSF82866">
    <property type="entry name" value="Multidrug efflux transporter AcrB transmembrane domain"/>
    <property type="match status" value="2"/>
</dbReference>
<dbReference type="AlphaFoldDB" id="A0AA36NEP2"/>
<keyword evidence="3" id="KW-0812">Transmembrane</keyword>
<gene>
    <name evidence="5" type="ORF">EVOR1521_LOCUS26144</name>
</gene>
<comment type="caution">
    <text evidence="5">The sequence shown here is derived from an EMBL/GenBank/DDBJ whole genome shotgun (WGS) entry which is preliminary data.</text>
</comment>
<evidence type="ECO:0000256" key="2">
    <source>
        <dbReference type="SAM" id="MobiDB-lite"/>
    </source>
</evidence>
<feature type="transmembrane region" description="Helical" evidence="3">
    <location>
        <begin position="757"/>
        <end position="777"/>
    </location>
</feature>
<feature type="transmembrane region" description="Helical" evidence="3">
    <location>
        <begin position="205"/>
        <end position="223"/>
    </location>
</feature>
<dbReference type="PANTHER" id="PTHR10796:SF92">
    <property type="entry name" value="PATCHED-RELATED, ISOFORM A"/>
    <property type="match status" value="1"/>
</dbReference>
<evidence type="ECO:0000256" key="1">
    <source>
        <dbReference type="ARBA" id="ARBA00005585"/>
    </source>
</evidence>
<feature type="transmembrane region" description="Helical" evidence="3">
    <location>
        <begin position="789"/>
        <end position="812"/>
    </location>
</feature>
<dbReference type="PROSITE" id="PS50156">
    <property type="entry name" value="SSD"/>
    <property type="match status" value="1"/>
</dbReference>
<feature type="transmembrane region" description="Helical" evidence="3">
    <location>
        <begin position="716"/>
        <end position="737"/>
    </location>
</feature>
<feature type="domain" description="SSD" evidence="4">
    <location>
        <begin position="204"/>
        <end position="362"/>
    </location>
</feature>